<dbReference type="GO" id="GO:0007059">
    <property type="term" value="P:chromosome segregation"/>
    <property type="evidence" value="ECO:0007669"/>
    <property type="project" value="UniProtKB-KW"/>
</dbReference>
<dbReference type="PROSITE" id="PS51898">
    <property type="entry name" value="TYR_RECOMBINASE"/>
    <property type="match status" value="1"/>
</dbReference>
<dbReference type="Pfam" id="PF02899">
    <property type="entry name" value="Phage_int_SAM_1"/>
    <property type="match status" value="1"/>
</dbReference>
<evidence type="ECO:0000256" key="3">
    <source>
        <dbReference type="ARBA" id="ARBA00022618"/>
    </source>
</evidence>
<evidence type="ECO:0000256" key="9">
    <source>
        <dbReference type="PROSITE-ProRule" id="PRU01248"/>
    </source>
</evidence>
<evidence type="ECO:0000313" key="13">
    <source>
        <dbReference type="Proteomes" id="UP000321291"/>
    </source>
</evidence>
<keyword evidence="7" id="KW-0233">DNA recombination</keyword>
<protein>
    <submittedName>
        <fullName evidence="12">Tyrosine-type recombinase/integrase</fullName>
    </submittedName>
</protein>
<dbReference type="RefSeq" id="WP_146785749.1">
    <property type="nucleotide sequence ID" value="NZ_CP042434.1"/>
</dbReference>
<evidence type="ECO:0000256" key="6">
    <source>
        <dbReference type="ARBA" id="ARBA00023125"/>
    </source>
</evidence>
<keyword evidence="4" id="KW-0159">Chromosome partition</keyword>
<dbReference type="Proteomes" id="UP000321291">
    <property type="component" value="Chromosome"/>
</dbReference>
<accession>A0A5B8VP65</accession>
<dbReference type="SUPFAM" id="SSF47823">
    <property type="entry name" value="lambda integrase-like, N-terminal domain"/>
    <property type="match status" value="1"/>
</dbReference>
<dbReference type="OrthoDB" id="9801717at2"/>
<dbReference type="PROSITE" id="PS51900">
    <property type="entry name" value="CB"/>
    <property type="match status" value="1"/>
</dbReference>
<dbReference type="InterPro" id="IPR004107">
    <property type="entry name" value="Integrase_SAM-like_N"/>
</dbReference>
<evidence type="ECO:0000256" key="1">
    <source>
        <dbReference type="ARBA" id="ARBA00004496"/>
    </source>
</evidence>
<dbReference type="InterPro" id="IPR011010">
    <property type="entry name" value="DNA_brk_join_enz"/>
</dbReference>
<evidence type="ECO:0000313" key="12">
    <source>
        <dbReference type="EMBL" id="QEC73414.1"/>
    </source>
</evidence>
<keyword evidence="6 9" id="KW-0238">DNA-binding</keyword>
<evidence type="ECO:0000256" key="4">
    <source>
        <dbReference type="ARBA" id="ARBA00022829"/>
    </source>
</evidence>
<evidence type="ECO:0000256" key="7">
    <source>
        <dbReference type="ARBA" id="ARBA00023172"/>
    </source>
</evidence>
<dbReference type="InterPro" id="IPR044068">
    <property type="entry name" value="CB"/>
</dbReference>
<dbReference type="PANTHER" id="PTHR30349:SF77">
    <property type="entry name" value="TYROSINE RECOMBINASE XERC"/>
    <property type="match status" value="1"/>
</dbReference>
<dbReference type="GO" id="GO:0006310">
    <property type="term" value="P:DNA recombination"/>
    <property type="evidence" value="ECO:0007669"/>
    <property type="project" value="UniProtKB-KW"/>
</dbReference>
<organism evidence="12 13">
    <name type="scientific">Arachidicoccus ginsenosidivorans</name>
    <dbReference type="NCBI Taxonomy" id="496057"/>
    <lineage>
        <taxon>Bacteria</taxon>
        <taxon>Pseudomonadati</taxon>
        <taxon>Bacteroidota</taxon>
        <taxon>Chitinophagia</taxon>
        <taxon>Chitinophagales</taxon>
        <taxon>Chitinophagaceae</taxon>
        <taxon>Arachidicoccus</taxon>
    </lineage>
</organism>
<keyword evidence="13" id="KW-1185">Reference proteome</keyword>
<dbReference type="GO" id="GO:0015074">
    <property type="term" value="P:DNA integration"/>
    <property type="evidence" value="ECO:0007669"/>
    <property type="project" value="UniProtKB-KW"/>
</dbReference>
<dbReference type="EMBL" id="CP042434">
    <property type="protein sequence ID" value="QEC73414.1"/>
    <property type="molecule type" value="Genomic_DNA"/>
</dbReference>
<dbReference type="Pfam" id="PF00589">
    <property type="entry name" value="Phage_integrase"/>
    <property type="match status" value="1"/>
</dbReference>
<dbReference type="PANTHER" id="PTHR30349">
    <property type="entry name" value="PHAGE INTEGRASE-RELATED"/>
    <property type="match status" value="1"/>
</dbReference>
<evidence type="ECO:0000259" key="11">
    <source>
        <dbReference type="PROSITE" id="PS51900"/>
    </source>
</evidence>
<keyword evidence="8" id="KW-0131">Cell cycle</keyword>
<dbReference type="GO" id="GO:0005737">
    <property type="term" value="C:cytoplasm"/>
    <property type="evidence" value="ECO:0007669"/>
    <property type="project" value="UniProtKB-SubCell"/>
</dbReference>
<proteinExistence type="predicted"/>
<evidence type="ECO:0000256" key="5">
    <source>
        <dbReference type="ARBA" id="ARBA00022908"/>
    </source>
</evidence>
<name>A0A5B8VP65_9BACT</name>
<gene>
    <name evidence="12" type="ORF">FSB73_18855</name>
</gene>
<dbReference type="GO" id="GO:0003677">
    <property type="term" value="F:DNA binding"/>
    <property type="evidence" value="ECO:0007669"/>
    <property type="project" value="UniProtKB-UniRule"/>
</dbReference>
<dbReference type="Gene3D" id="1.10.443.10">
    <property type="entry name" value="Intergrase catalytic core"/>
    <property type="match status" value="1"/>
</dbReference>
<evidence type="ECO:0000256" key="8">
    <source>
        <dbReference type="ARBA" id="ARBA00023306"/>
    </source>
</evidence>
<dbReference type="GO" id="GO:0051301">
    <property type="term" value="P:cell division"/>
    <property type="evidence" value="ECO:0007669"/>
    <property type="project" value="UniProtKB-KW"/>
</dbReference>
<dbReference type="KEGG" id="agi:FSB73_18855"/>
<keyword evidence="3" id="KW-0132">Cell division</keyword>
<feature type="domain" description="Core-binding (CB)" evidence="11">
    <location>
        <begin position="11"/>
        <end position="101"/>
    </location>
</feature>
<dbReference type="SUPFAM" id="SSF56349">
    <property type="entry name" value="DNA breaking-rejoining enzymes"/>
    <property type="match status" value="1"/>
</dbReference>
<dbReference type="InterPro" id="IPR050090">
    <property type="entry name" value="Tyrosine_recombinase_XerCD"/>
</dbReference>
<reference evidence="12 13" key="1">
    <citation type="journal article" date="2017" name="Int. J. Syst. Evol. Microbiol.">
        <title>Arachidicoccus ginsenosidivorans sp. nov., with ginsenoside-converting activity isolated from ginseng cultivating soil.</title>
        <authorList>
            <person name="Siddiqi M.Z."/>
            <person name="Aslam Z."/>
            <person name="Im W.T."/>
        </authorList>
    </citation>
    <scope>NUCLEOTIDE SEQUENCE [LARGE SCALE GENOMIC DNA]</scope>
    <source>
        <strain evidence="12 13">Gsoil 809</strain>
    </source>
</reference>
<dbReference type="InterPro" id="IPR013762">
    <property type="entry name" value="Integrase-like_cat_sf"/>
</dbReference>
<sequence length="349" mass="39225">MDQQATHEGAAARIPALGQFLDYLRFEKRYSVHTVLAYQIDLNQFFDYLVTHYDGLEFEKVKAPVIRSWMVALKNDKTHPIGNKSLHRKISSLKSFYKYLLRNQLVDSSPLTAITLPKISKRLPSFLKENEAAALIHPGRIEGLLETEQFSAKAAAGILQGSDALAGPDGQSTQIWKKYFHDLTAYLSICLLYECGIRRSELISLKQKDIDKSLKQIKVLGKGGKERLIPVADSLVALISQYQQEKTKIPELTQNNPDSVLLTDHKGKPLYDKKVYHMVCTLVAEVTDLKKKSPHILRHSFATHLLNAGADLSAVKELLGHASLAATQVYTHTNIEKLKEVYKKAHPKS</sequence>
<dbReference type="InterPro" id="IPR002104">
    <property type="entry name" value="Integrase_catalytic"/>
</dbReference>
<evidence type="ECO:0000259" key="10">
    <source>
        <dbReference type="PROSITE" id="PS51898"/>
    </source>
</evidence>
<comment type="subcellular location">
    <subcellularLocation>
        <location evidence="1">Cytoplasm</location>
    </subcellularLocation>
</comment>
<dbReference type="Gene3D" id="1.10.150.130">
    <property type="match status" value="1"/>
</dbReference>
<keyword evidence="5" id="KW-0229">DNA integration</keyword>
<feature type="domain" description="Tyr recombinase" evidence="10">
    <location>
        <begin position="166"/>
        <end position="343"/>
    </location>
</feature>
<dbReference type="AlphaFoldDB" id="A0A5B8VP65"/>
<evidence type="ECO:0000256" key="2">
    <source>
        <dbReference type="ARBA" id="ARBA00022490"/>
    </source>
</evidence>
<keyword evidence="2" id="KW-0963">Cytoplasm</keyword>
<dbReference type="InterPro" id="IPR010998">
    <property type="entry name" value="Integrase_recombinase_N"/>
</dbReference>